<dbReference type="AlphaFoldDB" id="A0A1I2F3C0"/>
<dbReference type="RefSeq" id="WP_143083239.1">
    <property type="nucleotide sequence ID" value="NZ_FONT01000008.1"/>
</dbReference>
<dbReference type="EMBL" id="FONT01000008">
    <property type="protein sequence ID" value="SFE99327.1"/>
    <property type="molecule type" value="Genomic_DNA"/>
</dbReference>
<dbReference type="OrthoDB" id="2386786at2"/>
<dbReference type="PANTHER" id="PTHR36842">
    <property type="entry name" value="PROTEIN TOLB HOMOLOG"/>
    <property type="match status" value="1"/>
</dbReference>
<organism evidence="3 4">
    <name type="scientific">Alteribacillus iranensis</name>
    <dbReference type="NCBI Taxonomy" id="930128"/>
    <lineage>
        <taxon>Bacteria</taxon>
        <taxon>Bacillati</taxon>
        <taxon>Bacillota</taxon>
        <taxon>Bacilli</taxon>
        <taxon>Bacillales</taxon>
        <taxon>Bacillaceae</taxon>
        <taxon>Alteribacillus</taxon>
    </lineage>
</organism>
<feature type="transmembrane region" description="Helical" evidence="2">
    <location>
        <begin position="386"/>
        <end position="404"/>
    </location>
</feature>
<evidence type="ECO:0000313" key="3">
    <source>
        <dbReference type="EMBL" id="SFE99327.1"/>
    </source>
</evidence>
<evidence type="ECO:0000313" key="4">
    <source>
        <dbReference type="Proteomes" id="UP000199516"/>
    </source>
</evidence>
<dbReference type="InterPro" id="IPR011659">
    <property type="entry name" value="WD40"/>
</dbReference>
<keyword evidence="2" id="KW-1133">Transmembrane helix</keyword>
<keyword evidence="4" id="KW-1185">Reference proteome</keyword>
<dbReference type="PANTHER" id="PTHR36842:SF1">
    <property type="entry name" value="PROTEIN TOLB"/>
    <property type="match status" value="1"/>
</dbReference>
<dbReference type="InterPro" id="IPR011042">
    <property type="entry name" value="6-blade_b-propeller_TolB-like"/>
</dbReference>
<feature type="transmembrane region" description="Helical" evidence="2">
    <location>
        <begin position="410"/>
        <end position="433"/>
    </location>
</feature>
<dbReference type="Proteomes" id="UP000199516">
    <property type="component" value="Unassembled WGS sequence"/>
</dbReference>
<feature type="transmembrane region" description="Helical" evidence="2">
    <location>
        <begin position="356"/>
        <end position="374"/>
    </location>
</feature>
<gene>
    <name evidence="3" type="ORF">SAMN05192532_10860</name>
</gene>
<name>A0A1I2F3C0_9BACI</name>
<accession>A0A1I2F3C0</accession>
<sequence>MTGGDSISNNRILCSLIGLVGFLFIASLAYSVLKDNDPYKHFTGLGDTISISTDDTTIAFSYYKDGKEAIYTGNVDGKNVEKITEPEEKTDHRQPQFSPDGKGLIYVAANPDGVQTIHYQSDLTSDETRPLTGTDHHVFSTAFSPDGSTVYYIAMPAEDFQKPEGEKENGAELYSVDVKGNPPQKLTDKDSYAMNELSVSADGENLYYTAFRDKKEQLFSYNLETGTEQPFLEEHTSDGVYHPAFSPNEDFLAYTAVADTSENGTFQYGLYLMDLSSGESTRLTDYNASVTSPVFFHQEDRIALLVESNWPSEPSSYEVMTVSYDGKEAAPIELDLPESENDIQLKAIADNVVNPLTMTVLYLLLFGLLTVYFHKASQKTYFPAKLSAILSGIVFASSFAGAAYNGWAGIGLFMIAVWLFVCTAVLFLFAFVYRWFVRRSTLP</sequence>
<reference evidence="3 4" key="1">
    <citation type="submission" date="2016-10" db="EMBL/GenBank/DDBJ databases">
        <authorList>
            <person name="de Groot N.N."/>
        </authorList>
    </citation>
    <scope>NUCLEOTIDE SEQUENCE [LARGE SCALE GENOMIC DNA]</scope>
    <source>
        <strain evidence="3 4">DSM 23995</strain>
    </source>
</reference>
<feature type="transmembrane region" description="Helical" evidence="2">
    <location>
        <begin position="12"/>
        <end position="33"/>
    </location>
</feature>
<comment type="similarity">
    <text evidence="1">Belongs to the TolB family.</text>
</comment>
<protein>
    <submittedName>
        <fullName evidence="3">Uncharacterized protein</fullName>
    </submittedName>
</protein>
<dbReference type="STRING" id="930128.SAMN05192532_10860"/>
<dbReference type="Pfam" id="PF07676">
    <property type="entry name" value="PD40"/>
    <property type="match status" value="1"/>
</dbReference>
<dbReference type="SUPFAM" id="SSF82171">
    <property type="entry name" value="DPP6 N-terminal domain-like"/>
    <property type="match status" value="1"/>
</dbReference>
<evidence type="ECO:0000256" key="1">
    <source>
        <dbReference type="ARBA" id="ARBA00009820"/>
    </source>
</evidence>
<evidence type="ECO:0000256" key="2">
    <source>
        <dbReference type="SAM" id="Phobius"/>
    </source>
</evidence>
<keyword evidence="2" id="KW-0472">Membrane</keyword>
<proteinExistence type="inferred from homology"/>
<dbReference type="Gene3D" id="2.120.10.30">
    <property type="entry name" value="TolB, C-terminal domain"/>
    <property type="match status" value="2"/>
</dbReference>
<keyword evidence="2" id="KW-0812">Transmembrane</keyword>